<evidence type="ECO:0000256" key="6">
    <source>
        <dbReference type="ARBA" id="ARBA00023212"/>
    </source>
</evidence>
<protein>
    <recommendedName>
        <fullName evidence="4">Cilia- and flagella-associated protein 300</fullName>
    </recommendedName>
</protein>
<dbReference type="GO" id="GO:0005930">
    <property type="term" value="C:axoneme"/>
    <property type="evidence" value="ECO:0007669"/>
    <property type="project" value="UniProtKB-SubCell"/>
</dbReference>
<evidence type="ECO:0000256" key="3">
    <source>
        <dbReference type="ARBA" id="ARBA00009205"/>
    </source>
</evidence>
<gene>
    <name evidence="8" type="ORF">PYX00_002221</name>
</gene>
<evidence type="ECO:0000256" key="1">
    <source>
        <dbReference type="ARBA" id="ARBA00002404"/>
    </source>
</evidence>
<dbReference type="Pfam" id="PF14926">
    <property type="entry name" value="CFAP300"/>
    <property type="match status" value="1"/>
</dbReference>
<reference evidence="8" key="1">
    <citation type="journal article" date="2024" name="Gigascience">
        <title>Chromosome-level genome of the poultry shaft louse Menopon gallinae provides insight into the host-switching and adaptive evolution of parasitic lice.</title>
        <authorList>
            <person name="Xu Y."/>
            <person name="Ma L."/>
            <person name="Liu S."/>
            <person name="Liang Y."/>
            <person name="Liu Q."/>
            <person name="He Z."/>
            <person name="Tian L."/>
            <person name="Duan Y."/>
            <person name="Cai W."/>
            <person name="Li H."/>
            <person name="Song F."/>
        </authorList>
    </citation>
    <scope>NUCLEOTIDE SEQUENCE</scope>
    <source>
        <strain evidence="8">Cailab_2023a</strain>
    </source>
</reference>
<dbReference type="PANTHER" id="PTHR31078:SF1">
    <property type="entry name" value="CILIA- AND FLAGELLA-ASSOCIATED PROTEIN 300"/>
    <property type="match status" value="1"/>
</dbReference>
<accession>A0AAW2IG56</accession>
<proteinExistence type="inferred from homology"/>
<comment type="similarity">
    <text evidence="3">Belongs to the CFAP300 family.</text>
</comment>
<dbReference type="PANTHER" id="PTHR31078">
    <property type="entry name" value="CILIA- AND FLAGELLA-ASSOCIATED PROTEIN 300"/>
    <property type="match status" value="1"/>
</dbReference>
<keyword evidence="6" id="KW-0206">Cytoskeleton</keyword>
<evidence type="ECO:0000256" key="5">
    <source>
        <dbReference type="ARBA" id="ARBA00022490"/>
    </source>
</evidence>
<dbReference type="EMBL" id="JARGDH010000001">
    <property type="protein sequence ID" value="KAL0281145.1"/>
    <property type="molecule type" value="Genomic_DNA"/>
</dbReference>
<sequence>MEKTYQFTSIKPKQFNITCDKNALEYLLKWSMKGQIRLATFSFSKPFEPHKKKEFILDFFTSPEVIGVINKIIPNWSYEKDQVEDVEVEAIPCNQTSMTFFDRVLDPENHIIRHGGGLHHCVDDVIDDFMISDELRRMVLDENSDNYGLYNEEERKELLFRIFQHFVLGGKWCQFEDKVEPYLDMTKMLYKDLVRVERNADTKEIQIRSCCVKAVVKGKQKRAIFPQDADHIQNFAYLLMDPVLRHVTLFTHEFGGQF</sequence>
<evidence type="ECO:0000256" key="4">
    <source>
        <dbReference type="ARBA" id="ARBA00022174"/>
    </source>
</evidence>
<keyword evidence="5" id="KW-0963">Cytoplasm</keyword>
<organism evidence="8">
    <name type="scientific">Menopon gallinae</name>
    <name type="common">poultry shaft louse</name>
    <dbReference type="NCBI Taxonomy" id="328185"/>
    <lineage>
        <taxon>Eukaryota</taxon>
        <taxon>Metazoa</taxon>
        <taxon>Ecdysozoa</taxon>
        <taxon>Arthropoda</taxon>
        <taxon>Hexapoda</taxon>
        <taxon>Insecta</taxon>
        <taxon>Pterygota</taxon>
        <taxon>Neoptera</taxon>
        <taxon>Paraneoptera</taxon>
        <taxon>Psocodea</taxon>
        <taxon>Troctomorpha</taxon>
        <taxon>Phthiraptera</taxon>
        <taxon>Amblycera</taxon>
        <taxon>Menoponidae</taxon>
        <taxon>Menopon</taxon>
    </lineage>
</organism>
<name>A0AAW2IG56_9NEOP</name>
<keyword evidence="7" id="KW-0966">Cell projection</keyword>
<comment type="caution">
    <text evidence="8">The sequence shown here is derived from an EMBL/GenBank/DDBJ whole genome shotgun (WGS) entry which is preliminary data.</text>
</comment>
<dbReference type="AlphaFoldDB" id="A0AAW2IG56"/>
<evidence type="ECO:0000256" key="2">
    <source>
        <dbReference type="ARBA" id="ARBA00004430"/>
    </source>
</evidence>
<evidence type="ECO:0000256" key="7">
    <source>
        <dbReference type="ARBA" id="ARBA00023273"/>
    </source>
</evidence>
<comment type="function">
    <text evidence="1">Cilium- and flagellum-specific protein that plays a role in axonemal structure organization and motility. May play a role in outer and inner dynein arm assembly.</text>
</comment>
<comment type="subcellular location">
    <subcellularLocation>
        <location evidence="2">Cytoplasm</location>
        <location evidence="2">Cytoskeleton</location>
        <location evidence="2">Cilium axoneme</location>
    </subcellularLocation>
</comment>
<dbReference type="InterPro" id="IPR029416">
    <property type="entry name" value="CFAP300"/>
</dbReference>
<evidence type="ECO:0000313" key="8">
    <source>
        <dbReference type="EMBL" id="KAL0281145.1"/>
    </source>
</evidence>